<feature type="region of interest" description="Disordered" evidence="1">
    <location>
        <begin position="1104"/>
        <end position="1168"/>
    </location>
</feature>
<feature type="domain" description="DNA replication checkpoint mediator MRC1" evidence="2">
    <location>
        <begin position="1037"/>
        <end position="1174"/>
    </location>
</feature>
<dbReference type="STRING" id="1330018.A0A167HZQ0"/>
<name>A0A167HZQ0_CALVF</name>
<feature type="compositionally biased region" description="Low complexity" evidence="1">
    <location>
        <begin position="179"/>
        <end position="194"/>
    </location>
</feature>
<evidence type="ECO:0000313" key="3">
    <source>
        <dbReference type="EMBL" id="KZO92151.1"/>
    </source>
</evidence>
<dbReference type="EMBL" id="KV417313">
    <property type="protein sequence ID" value="KZO92151.1"/>
    <property type="molecule type" value="Genomic_DNA"/>
</dbReference>
<feature type="region of interest" description="Disordered" evidence="1">
    <location>
        <begin position="1"/>
        <end position="118"/>
    </location>
</feature>
<feature type="compositionally biased region" description="Acidic residues" evidence="1">
    <location>
        <begin position="715"/>
        <end position="725"/>
    </location>
</feature>
<feature type="compositionally biased region" description="Basic and acidic residues" evidence="1">
    <location>
        <begin position="788"/>
        <end position="798"/>
    </location>
</feature>
<accession>A0A167HZQ0</accession>
<feature type="region of interest" description="Disordered" evidence="1">
    <location>
        <begin position="1046"/>
        <end position="1081"/>
    </location>
</feature>
<evidence type="ECO:0000256" key="1">
    <source>
        <dbReference type="SAM" id="MobiDB-lite"/>
    </source>
</evidence>
<feature type="compositionally biased region" description="Low complexity" evidence="1">
    <location>
        <begin position="666"/>
        <end position="680"/>
    </location>
</feature>
<evidence type="ECO:0000259" key="2">
    <source>
        <dbReference type="Pfam" id="PF09444"/>
    </source>
</evidence>
<feature type="compositionally biased region" description="Acidic residues" evidence="1">
    <location>
        <begin position="1046"/>
        <end position="1055"/>
    </location>
</feature>
<feature type="region of interest" description="Disordered" evidence="1">
    <location>
        <begin position="990"/>
        <end position="1020"/>
    </location>
</feature>
<feature type="region of interest" description="Disordered" evidence="1">
    <location>
        <begin position="157"/>
        <end position="356"/>
    </location>
</feature>
<feature type="region of interest" description="Disordered" evidence="1">
    <location>
        <begin position="445"/>
        <end position="823"/>
    </location>
</feature>
<proteinExistence type="predicted"/>
<feature type="compositionally biased region" description="Basic and acidic residues" evidence="1">
    <location>
        <begin position="500"/>
        <end position="517"/>
    </location>
</feature>
<feature type="compositionally biased region" description="Acidic residues" evidence="1">
    <location>
        <begin position="681"/>
        <end position="693"/>
    </location>
</feature>
<feature type="compositionally biased region" description="Polar residues" evidence="1">
    <location>
        <begin position="445"/>
        <end position="459"/>
    </location>
</feature>
<feature type="compositionally biased region" description="Acidic residues" evidence="1">
    <location>
        <begin position="1199"/>
        <end position="1213"/>
    </location>
</feature>
<dbReference type="InterPro" id="IPR018564">
    <property type="entry name" value="Repl_chkpnt_MRC1_dom"/>
</dbReference>
<feature type="compositionally biased region" description="Acidic residues" evidence="1">
    <location>
        <begin position="992"/>
        <end position="1009"/>
    </location>
</feature>
<feature type="compositionally biased region" description="Acidic residues" evidence="1">
    <location>
        <begin position="99"/>
        <end position="112"/>
    </location>
</feature>
<evidence type="ECO:0000313" key="4">
    <source>
        <dbReference type="Proteomes" id="UP000076738"/>
    </source>
</evidence>
<keyword evidence="4" id="KW-1185">Reference proteome</keyword>
<feature type="compositionally biased region" description="Low complexity" evidence="1">
    <location>
        <begin position="245"/>
        <end position="263"/>
    </location>
</feature>
<reference evidence="3 4" key="1">
    <citation type="journal article" date="2016" name="Mol. Biol. Evol.">
        <title>Comparative Genomics of Early-Diverging Mushroom-Forming Fungi Provides Insights into the Origins of Lignocellulose Decay Capabilities.</title>
        <authorList>
            <person name="Nagy L.G."/>
            <person name="Riley R."/>
            <person name="Tritt A."/>
            <person name="Adam C."/>
            <person name="Daum C."/>
            <person name="Floudas D."/>
            <person name="Sun H."/>
            <person name="Yadav J.S."/>
            <person name="Pangilinan J."/>
            <person name="Larsson K.H."/>
            <person name="Matsuura K."/>
            <person name="Barry K."/>
            <person name="Labutti K."/>
            <person name="Kuo R."/>
            <person name="Ohm R.A."/>
            <person name="Bhattacharya S.S."/>
            <person name="Shirouzu T."/>
            <person name="Yoshinaga Y."/>
            <person name="Martin F.M."/>
            <person name="Grigoriev I.V."/>
            <person name="Hibbett D.S."/>
        </authorList>
    </citation>
    <scope>NUCLEOTIDE SEQUENCE [LARGE SCALE GENOMIC DNA]</scope>
    <source>
        <strain evidence="3 4">TUFC12733</strain>
    </source>
</reference>
<dbReference type="Pfam" id="PF09444">
    <property type="entry name" value="MRC1"/>
    <property type="match status" value="1"/>
</dbReference>
<feature type="region of interest" description="Disordered" evidence="1">
    <location>
        <begin position="1180"/>
        <end position="1219"/>
    </location>
</feature>
<dbReference type="Proteomes" id="UP000076738">
    <property type="component" value="Unassembled WGS sequence"/>
</dbReference>
<feature type="compositionally biased region" description="Basic and acidic residues" evidence="1">
    <location>
        <begin position="1104"/>
        <end position="1123"/>
    </location>
</feature>
<feature type="compositionally biased region" description="Basic and acidic residues" evidence="1">
    <location>
        <begin position="637"/>
        <end position="651"/>
    </location>
</feature>
<feature type="compositionally biased region" description="Basic and acidic residues" evidence="1">
    <location>
        <begin position="279"/>
        <end position="292"/>
    </location>
</feature>
<feature type="compositionally biased region" description="Low complexity" evidence="1">
    <location>
        <begin position="65"/>
        <end position="82"/>
    </location>
</feature>
<feature type="compositionally biased region" description="Basic and acidic residues" evidence="1">
    <location>
        <begin position="745"/>
        <end position="755"/>
    </location>
</feature>
<dbReference type="OrthoDB" id="3361281at2759"/>
<protein>
    <recommendedName>
        <fullName evidence="2">DNA replication checkpoint mediator MRC1 domain-containing protein</fullName>
    </recommendedName>
</protein>
<feature type="compositionally biased region" description="Basic and acidic residues" evidence="1">
    <location>
        <begin position="345"/>
        <end position="356"/>
    </location>
</feature>
<sequence length="1363" mass="150331">MSPSPPGNIIIPDSEPTRQVSPLRTSPQHAMEAKPKVRVTYGRPKPAVPVVEEHEEDALPPSSPPRVDQSSSSTLTEESSQLVYEMAAPVGLSKLHMQDDDEEEDAEMEDDEKTGFNWDWKKKLAAMDESDDDEPLPIAPARTRVSAADLFSGSLPALTSFSMPATSPAKAGPKRPARRVLSSPSSSAVTSPPRRTTRDGDDSSAVSEGPSKLFESPIKVTPEDVESPDSSPLKAVSKPLNRAHSVSLFSPPASASSRRAVSAEPQRDPASAGLSRQQKLRELASSRPREVSHSPSPSRQINAPEAQGRSEEGVAKKTRRRSGSMSGPEGSDAEKTKKRPKKLSKKEIDQMDKETARMLAAQDASIPRYENRLSLTSLFKTIQMANSNSTQIAETVATTQLKKLPRPSNVAYLPLKDKVALIEDDPIIDASSPVVRNAPNKATFTPTALSSSAPVSSQVPIEASSGPMPPISRTMSAPPLLLPVSNDTEDDLPDTDAVLAEDRERRLQQTRAEDEKRRQHKLALLQRRQEQSVKTAAELLRQKDADSDSDLEIDDGVPTSARRAPGSAKKGFLDRLVRTMPKARRTTETPTDSQLDRAAKPHFDLSSPPSARKNGKKDPFINRDALNRNLLKKARKVAAEETLRKEEEWRSRGGRKRELKQEDITEAIQQALEQQQAADAANEEEDDSDDDGDWAPSDAGSEKENEENVGGSTYVEDEAMDEDEAPLPNVEDAQVSARSPSYADSNKENDNENKENVAPSSRPTRSILGEMQIDPAPVGDASDSETEEPWRPRKKPENLETTPIALPRKLFSDTAEEDDDAVPKPLFGVGASLDESANDFLGSALVNGLDAGGLSQFFAETQAHTNPLSQLRRNIVDELDDVSAPNLLPAVELSTQQIQLQEEVFHEDQESRIQDALRAANEKANERSRPQESRLVLAESFQMDDFTQRDGLNSTDDFLAEGAVMKVHDRSLDDDELSAVQPLRRLRRHVDDEDLLQEEPSATEEETQEPEPIRTEPNAFDILRKNAAREEKKAFRKKIKSLLVEGEAEEEEEEAMLGFSVGKDAHESDEDSENDAPLPGLVDDQVMDAETVAVDKVLEKVAEHQAEDDAALEKYHKDVIEGKKRTRRRGDDFLSDSDDDDNRRRYGPTVFRRKDGAPELEALAHNPETRAFYQAYQNTIEANDDHEFDHLNAPIPQESETEAETDDEEEDDDKPIRETVSAAQLRDELRRAARNKEAITPLMNADDVSWVDQGDSDVEDGQGRYRNLATASRVRPPPPAVNDEDLLLAARTKKLDAKQQAKLERFRKEDSYNANTSRGGGSAVTGFVSNKSAPKQAAAKNKRPTVIAPRKSAVFERQGKFAS</sequence>
<organism evidence="3 4">
    <name type="scientific">Calocera viscosa (strain TUFC12733)</name>
    <dbReference type="NCBI Taxonomy" id="1330018"/>
    <lineage>
        <taxon>Eukaryota</taxon>
        <taxon>Fungi</taxon>
        <taxon>Dikarya</taxon>
        <taxon>Basidiomycota</taxon>
        <taxon>Agaricomycotina</taxon>
        <taxon>Dacrymycetes</taxon>
        <taxon>Dacrymycetales</taxon>
        <taxon>Dacrymycetaceae</taxon>
        <taxon>Calocera</taxon>
    </lineage>
</organism>
<feature type="compositionally biased region" description="Basic and acidic residues" evidence="1">
    <location>
        <begin position="594"/>
        <end position="603"/>
    </location>
</feature>
<feature type="compositionally biased region" description="Polar residues" evidence="1">
    <location>
        <begin position="17"/>
        <end position="28"/>
    </location>
</feature>
<gene>
    <name evidence="3" type="ORF">CALVIDRAFT_313666</name>
</gene>
<feature type="region of interest" description="Disordered" evidence="1">
    <location>
        <begin position="1306"/>
        <end position="1345"/>
    </location>
</feature>